<dbReference type="GO" id="GO:0008408">
    <property type="term" value="F:3'-5' exonuclease activity"/>
    <property type="evidence" value="ECO:0007669"/>
    <property type="project" value="InterPro"/>
</dbReference>
<evidence type="ECO:0000313" key="2">
    <source>
        <dbReference type="RefSeq" id="WP_034411026.1"/>
    </source>
</evidence>
<dbReference type="InterPro" id="IPR004622">
    <property type="entry name" value="DNA_pol_HolB"/>
</dbReference>
<dbReference type="Gene3D" id="3.40.50.300">
    <property type="entry name" value="P-loop containing nucleotide triphosphate hydrolases"/>
    <property type="match status" value="1"/>
</dbReference>
<organism evidence="1 2">
    <name type="scientific">Derxia gummosa DSM 723</name>
    <dbReference type="NCBI Taxonomy" id="1121388"/>
    <lineage>
        <taxon>Bacteria</taxon>
        <taxon>Pseudomonadati</taxon>
        <taxon>Pseudomonadota</taxon>
        <taxon>Betaproteobacteria</taxon>
        <taxon>Burkholderiales</taxon>
        <taxon>Alcaligenaceae</taxon>
        <taxon>Derxia</taxon>
    </lineage>
</organism>
<dbReference type="InterPro" id="IPR027417">
    <property type="entry name" value="P-loop_NTPase"/>
</dbReference>
<dbReference type="RefSeq" id="WP_034411026.1">
    <property type="nucleotide sequence ID" value="NZ_AXWS01000008.1"/>
</dbReference>
<dbReference type="GO" id="GO:0006261">
    <property type="term" value="P:DNA-templated DNA replication"/>
    <property type="evidence" value="ECO:0007669"/>
    <property type="project" value="TreeGrafter"/>
</dbReference>
<gene>
    <name evidence="2" type="primary">holB</name>
</gene>
<dbReference type="SUPFAM" id="SSF52540">
    <property type="entry name" value="P-loop containing nucleoside triphosphate hydrolases"/>
    <property type="match status" value="1"/>
</dbReference>
<protein>
    <submittedName>
        <fullName evidence="2">DNA polymerase III subunit delta'</fullName>
        <ecNumber evidence="2">2.7.7.7</ecNumber>
    </submittedName>
</protein>
<dbReference type="NCBIfam" id="TIGR00678">
    <property type="entry name" value="holB"/>
    <property type="match status" value="1"/>
</dbReference>
<dbReference type="GO" id="GO:0003887">
    <property type="term" value="F:DNA-directed DNA polymerase activity"/>
    <property type="evidence" value="ECO:0007669"/>
    <property type="project" value="UniProtKB-EC"/>
</dbReference>
<dbReference type="PANTHER" id="PTHR11669">
    <property type="entry name" value="REPLICATION FACTOR C / DNA POLYMERASE III GAMMA-TAU SUBUNIT"/>
    <property type="match status" value="1"/>
</dbReference>
<dbReference type="EC" id="2.7.7.7" evidence="2"/>
<sequence length="365" mass="39005">MSAAIQHWQAPAFARLAELRERGNWPHALLLHGKPGTGRRGFAQAVAAALLCETPAAPLHACGQCVSCRLIAAGSHPDLKFFRSAWLEQAEGDAEAAEASDDGEGGKRLSREITVDTIRRLADFASLASHRGGQRVALLYPADAMNNVAANTLLKTLEEPPHGLLFVLVADTLDRLLPTVRSRCQAVALPAPDAAAAAGWWSANAAGHDAALLALCDNAPFIAQALAQSPAAATAVRLQDALAEPDRLDIPGLARAIENDIRKLEREMPRGGAGFAADAGTVIAWLQSWMHDLVALGVAGGLRYHPARSGQLARLAARTSPHRALDYVRWLTEAARHARQPLGIALFLEDCLGRYVALFREGRNQ</sequence>
<dbReference type="Pfam" id="PF13177">
    <property type="entry name" value="DNA_pol3_delta2"/>
    <property type="match status" value="1"/>
</dbReference>
<accession>A0A8B6X7W5</accession>
<dbReference type="PANTHER" id="PTHR11669:SF8">
    <property type="entry name" value="DNA POLYMERASE III SUBUNIT DELTA"/>
    <property type="match status" value="1"/>
</dbReference>
<dbReference type="InterPro" id="IPR050238">
    <property type="entry name" value="DNA_Rep/Repair_Clamp_Loader"/>
</dbReference>
<name>A0A8B6X7W5_9BURK</name>
<keyword evidence="1" id="KW-1185">Reference proteome</keyword>
<dbReference type="OrthoDB" id="9811073at2"/>
<dbReference type="Proteomes" id="UP000675920">
    <property type="component" value="Unplaced"/>
</dbReference>
<reference evidence="2" key="1">
    <citation type="submission" date="2025-08" db="UniProtKB">
        <authorList>
            <consortium name="RefSeq"/>
        </authorList>
    </citation>
    <scope>IDENTIFICATION</scope>
</reference>
<dbReference type="GO" id="GO:0009360">
    <property type="term" value="C:DNA polymerase III complex"/>
    <property type="evidence" value="ECO:0007669"/>
    <property type="project" value="TreeGrafter"/>
</dbReference>
<proteinExistence type="predicted"/>
<dbReference type="AlphaFoldDB" id="A0A8B6X7W5"/>
<evidence type="ECO:0000313" key="1">
    <source>
        <dbReference type="Proteomes" id="UP000675920"/>
    </source>
</evidence>